<evidence type="ECO:0000256" key="4">
    <source>
        <dbReference type="ARBA" id="ARBA00023136"/>
    </source>
</evidence>
<feature type="transmembrane region" description="Helical" evidence="6">
    <location>
        <begin position="84"/>
        <end position="108"/>
    </location>
</feature>
<dbReference type="HOGENOM" id="CLU_008455_13_8_1"/>
<keyword evidence="2 6" id="KW-0812">Transmembrane</keyword>
<feature type="transmembrane region" description="Helical" evidence="6">
    <location>
        <begin position="176"/>
        <end position="198"/>
    </location>
</feature>
<feature type="transmembrane region" description="Helical" evidence="6">
    <location>
        <begin position="128"/>
        <end position="146"/>
    </location>
</feature>
<dbReference type="GO" id="GO:0022857">
    <property type="term" value="F:transmembrane transporter activity"/>
    <property type="evidence" value="ECO:0000318"/>
    <property type="project" value="GO_Central"/>
</dbReference>
<dbReference type="RefSeq" id="XP_664022.1">
    <property type="nucleotide sequence ID" value="XM_658930.1"/>
</dbReference>
<proteinExistence type="predicted"/>
<evidence type="ECO:0000256" key="2">
    <source>
        <dbReference type="ARBA" id="ARBA00022692"/>
    </source>
</evidence>
<dbReference type="InParanoid" id="Q5AZ62"/>
<dbReference type="Pfam" id="PF07690">
    <property type="entry name" value="MFS_1"/>
    <property type="match status" value="1"/>
</dbReference>
<feature type="transmembrane region" description="Helical" evidence="6">
    <location>
        <begin position="151"/>
        <end position="170"/>
    </location>
</feature>
<dbReference type="GeneID" id="2871316"/>
<dbReference type="InterPro" id="IPR011701">
    <property type="entry name" value="MFS"/>
</dbReference>
<reference evidence="9" key="2">
    <citation type="journal article" date="2009" name="Fungal Genet. Biol.">
        <title>The 2008 update of the Aspergillus nidulans genome annotation: a community effort.</title>
        <authorList>
            <person name="Wortman J.R."/>
            <person name="Gilsenan J.M."/>
            <person name="Joardar V."/>
            <person name="Deegan J."/>
            <person name="Clutterbuck J."/>
            <person name="Andersen M.R."/>
            <person name="Archer D."/>
            <person name="Bencina M."/>
            <person name="Braus G."/>
            <person name="Coutinho P."/>
            <person name="von Dohren H."/>
            <person name="Doonan J."/>
            <person name="Driessen A.J."/>
            <person name="Durek P."/>
            <person name="Espeso E."/>
            <person name="Fekete E."/>
            <person name="Flipphi M."/>
            <person name="Estrada C.G."/>
            <person name="Geysens S."/>
            <person name="Goldman G."/>
            <person name="de Groot P.W."/>
            <person name="Hansen K."/>
            <person name="Harris S.D."/>
            <person name="Heinekamp T."/>
            <person name="Helmstaedt K."/>
            <person name="Henrissat B."/>
            <person name="Hofmann G."/>
            <person name="Homan T."/>
            <person name="Horio T."/>
            <person name="Horiuchi H."/>
            <person name="James S."/>
            <person name="Jones M."/>
            <person name="Karaffa L."/>
            <person name="Karanyi Z."/>
            <person name="Kato M."/>
            <person name="Keller N."/>
            <person name="Kelly D.E."/>
            <person name="Kiel J.A."/>
            <person name="Kim J.M."/>
            <person name="van der Klei I.J."/>
            <person name="Klis F.M."/>
            <person name="Kovalchuk A."/>
            <person name="Krasevec N."/>
            <person name="Kubicek C.P."/>
            <person name="Liu B."/>
            <person name="Maccabe A."/>
            <person name="Meyer V."/>
            <person name="Mirabito P."/>
            <person name="Miskei M."/>
            <person name="Mos M."/>
            <person name="Mullins J."/>
            <person name="Nelson D.R."/>
            <person name="Nielsen J."/>
            <person name="Oakley B.R."/>
            <person name="Osmani S.A."/>
            <person name="Pakula T."/>
            <person name="Paszewski A."/>
            <person name="Paulsen I."/>
            <person name="Pilsyk S."/>
            <person name="Pocsi I."/>
            <person name="Punt P.J."/>
            <person name="Ram A.F."/>
            <person name="Ren Q."/>
            <person name="Robellet X."/>
            <person name="Robson G."/>
            <person name="Seiboth B."/>
            <person name="van Solingen P."/>
            <person name="Specht T."/>
            <person name="Sun J."/>
            <person name="Taheri-Talesh N."/>
            <person name="Takeshita N."/>
            <person name="Ussery D."/>
            <person name="vanKuyk P.A."/>
            <person name="Visser H."/>
            <person name="van de Vondervoort P.J."/>
            <person name="de Vries R.P."/>
            <person name="Walton J."/>
            <person name="Xiang X."/>
            <person name="Xiong Y."/>
            <person name="Zeng A.P."/>
            <person name="Brandt B.W."/>
            <person name="Cornell M.J."/>
            <person name="van den Hondel C.A."/>
            <person name="Visser J."/>
            <person name="Oliver S.G."/>
            <person name="Turner G."/>
        </authorList>
    </citation>
    <scope>GENOME REANNOTATION</scope>
    <source>
        <strain evidence="9">FGSC A4 / ATCC 38163 / CBS 112.46 / NRRL 194 / M139</strain>
    </source>
</reference>
<dbReference type="GO" id="GO:0005886">
    <property type="term" value="C:plasma membrane"/>
    <property type="evidence" value="ECO:0000318"/>
    <property type="project" value="GO_Central"/>
</dbReference>
<name>Q5AZ62_EMENI</name>
<dbReference type="eggNOG" id="KOG0255">
    <property type="taxonomic scope" value="Eukaryota"/>
</dbReference>
<feature type="transmembrane region" description="Helical" evidence="6">
    <location>
        <begin position="351"/>
        <end position="372"/>
    </location>
</feature>
<dbReference type="EMBL" id="BN001301">
    <property type="protein sequence ID" value="CBF69511.1"/>
    <property type="molecule type" value="Genomic_DNA"/>
</dbReference>
<dbReference type="Gene3D" id="1.20.1250.20">
    <property type="entry name" value="MFS general substrate transporter like domains"/>
    <property type="match status" value="1"/>
</dbReference>
<dbReference type="OrthoDB" id="2533084at2759"/>
<evidence type="ECO:0000313" key="8">
    <source>
        <dbReference type="EMBL" id="CBF69511.1"/>
    </source>
</evidence>
<evidence type="ECO:0000256" key="1">
    <source>
        <dbReference type="ARBA" id="ARBA00004141"/>
    </source>
</evidence>
<evidence type="ECO:0000259" key="7">
    <source>
        <dbReference type="PROSITE" id="PS50850"/>
    </source>
</evidence>
<feature type="transmembrane region" description="Helical" evidence="6">
    <location>
        <begin position="420"/>
        <end position="445"/>
    </location>
</feature>
<dbReference type="InterPro" id="IPR020846">
    <property type="entry name" value="MFS_dom"/>
</dbReference>
<evidence type="ECO:0000256" key="5">
    <source>
        <dbReference type="SAM" id="MobiDB-lite"/>
    </source>
</evidence>
<dbReference type="GO" id="GO:0055085">
    <property type="term" value="P:transmembrane transport"/>
    <property type="evidence" value="ECO:0000318"/>
    <property type="project" value="GO_Central"/>
</dbReference>
<feature type="transmembrane region" description="Helical" evidence="6">
    <location>
        <begin position="210"/>
        <end position="230"/>
    </location>
</feature>
<gene>
    <name evidence="8" type="ORF">ANIA_06418</name>
</gene>
<organism evidence="8 9">
    <name type="scientific">Emericella nidulans (strain FGSC A4 / ATCC 38163 / CBS 112.46 / NRRL 194 / M139)</name>
    <name type="common">Aspergillus nidulans</name>
    <dbReference type="NCBI Taxonomy" id="227321"/>
    <lineage>
        <taxon>Eukaryota</taxon>
        <taxon>Fungi</taxon>
        <taxon>Dikarya</taxon>
        <taxon>Ascomycota</taxon>
        <taxon>Pezizomycotina</taxon>
        <taxon>Eurotiomycetes</taxon>
        <taxon>Eurotiomycetidae</taxon>
        <taxon>Eurotiales</taxon>
        <taxon>Aspergillaceae</taxon>
        <taxon>Aspergillus</taxon>
        <taxon>Aspergillus subgen. Nidulantes</taxon>
    </lineage>
</organism>
<accession>Q5AZ62</accession>
<dbReference type="SUPFAM" id="SSF103473">
    <property type="entry name" value="MFS general substrate transporter"/>
    <property type="match status" value="1"/>
</dbReference>
<comment type="subcellular location">
    <subcellularLocation>
        <location evidence="1">Membrane</location>
        <topology evidence="1">Multi-pass membrane protein</topology>
    </subcellularLocation>
</comment>
<dbReference type="InterPro" id="IPR036259">
    <property type="entry name" value="MFS_trans_sf"/>
</dbReference>
<feature type="transmembrane region" description="Helical" evidence="6">
    <location>
        <begin position="313"/>
        <end position="339"/>
    </location>
</feature>
<dbReference type="Proteomes" id="UP000000560">
    <property type="component" value="Chromosome I"/>
</dbReference>
<sequence>MDDPKVQTAETPTRSILDAEKGSGNVDLEELGEREGYVLDTSLVQNQHQHQHLKTTPDGKTVLIPQPSDSPNDPLNWSSFRKHLILIVVSATAFLPDYGSATGAVTLIPQAAAWNMTQDHVNHSQVGNVFMLGAGGPLVVALSAYFGRFPVLFWFVVIALATAIWCTAAQSFESFMAARILNGFFSTVAQGGGLMFIKDMFFFHEHPRKINIWSAFIVLSPYMGPLFAAFITTTQIWQWAFGVYSIETGLCLIAIALFVEETYYDRRNKSYELVPNGPRWKRMLGIQQRQSGYIVNTVTDAAMRPIKVIVKPVVLIATLYYLLTFAWVVGINTTLSIFLGPLYGFGSKQIGFFYFTPIVAAILGEVTGHWLHDSMAALSSKRNGGRLEPEARLLAIYIATPFMVAGLILLGFALEEAYHYMIAALGWGLYVFGIMIVTVAINAYVLDSYPEASGEVAAWINFGRTTGGFVVSYFMVTWAGDQGAKRQFGTMTGIISAYDIIELVEIERFIQKTVLILYSSSITLTWCLRMSASYIICNLRHLSGCF</sequence>
<keyword evidence="3 6" id="KW-1133">Transmembrane helix</keyword>
<feature type="region of interest" description="Disordered" evidence="5">
    <location>
        <begin position="1"/>
        <end position="27"/>
    </location>
</feature>
<dbReference type="AlphaFoldDB" id="Q5AZ62"/>
<dbReference type="OMA" id="LATAIWC"/>
<feature type="transmembrane region" description="Helical" evidence="6">
    <location>
        <begin position="393"/>
        <end position="414"/>
    </location>
</feature>
<dbReference type="PANTHER" id="PTHR23502:SF187">
    <property type="entry name" value="TRANSPORTER, PUTATIVE (AFU_ORTHOLOGUE AFUA_2G17840)-RELATED"/>
    <property type="match status" value="1"/>
</dbReference>
<evidence type="ECO:0000313" key="9">
    <source>
        <dbReference type="Proteomes" id="UP000000560"/>
    </source>
</evidence>
<keyword evidence="4 6" id="KW-0472">Membrane</keyword>
<protein>
    <submittedName>
        <fullName evidence="8">MFS transporter, putative (AFU_orthologue AFUA_2G17840)</fullName>
    </submittedName>
</protein>
<evidence type="ECO:0000256" key="3">
    <source>
        <dbReference type="ARBA" id="ARBA00022989"/>
    </source>
</evidence>
<accession>C8V0H0</accession>
<reference evidence="9" key="1">
    <citation type="journal article" date="2005" name="Nature">
        <title>Sequencing of Aspergillus nidulans and comparative analysis with A. fumigatus and A. oryzae.</title>
        <authorList>
            <person name="Galagan J.E."/>
            <person name="Calvo S.E."/>
            <person name="Cuomo C."/>
            <person name="Ma L.J."/>
            <person name="Wortman J.R."/>
            <person name="Batzoglou S."/>
            <person name="Lee S.I."/>
            <person name="Basturkmen M."/>
            <person name="Spevak C.C."/>
            <person name="Clutterbuck J."/>
            <person name="Kapitonov V."/>
            <person name="Jurka J."/>
            <person name="Scazzocchio C."/>
            <person name="Farman M."/>
            <person name="Butler J."/>
            <person name="Purcell S."/>
            <person name="Harris S."/>
            <person name="Braus G.H."/>
            <person name="Draht O."/>
            <person name="Busch S."/>
            <person name="D'Enfert C."/>
            <person name="Bouchier C."/>
            <person name="Goldman G.H."/>
            <person name="Bell-Pedersen D."/>
            <person name="Griffiths-Jones S."/>
            <person name="Doonan J.H."/>
            <person name="Yu J."/>
            <person name="Vienken K."/>
            <person name="Pain A."/>
            <person name="Freitag M."/>
            <person name="Selker E.U."/>
            <person name="Archer D.B."/>
            <person name="Penalva M.A."/>
            <person name="Oakley B.R."/>
            <person name="Momany M."/>
            <person name="Tanaka T."/>
            <person name="Kumagai T."/>
            <person name="Asai K."/>
            <person name="Machida M."/>
            <person name="Nierman W.C."/>
            <person name="Denning D.W."/>
            <person name="Caddick M."/>
            <person name="Hynes M."/>
            <person name="Paoletti M."/>
            <person name="Fischer R."/>
            <person name="Miller B."/>
            <person name="Dyer P."/>
            <person name="Sachs M.S."/>
            <person name="Osmani S.A."/>
            <person name="Birren B.W."/>
        </authorList>
    </citation>
    <scope>NUCLEOTIDE SEQUENCE [LARGE SCALE GENOMIC DNA]</scope>
    <source>
        <strain evidence="9">FGSC A4 / ATCC 38163 / CBS 112.46 / NRRL 194 / M139</strain>
    </source>
</reference>
<dbReference type="PANTHER" id="PTHR23502">
    <property type="entry name" value="MAJOR FACILITATOR SUPERFAMILY"/>
    <property type="match status" value="1"/>
</dbReference>
<feature type="domain" description="Major facilitator superfamily (MFS) profile" evidence="7">
    <location>
        <begin position="85"/>
        <end position="514"/>
    </location>
</feature>
<keyword evidence="9" id="KW-1185">Reference proteome</keyword>
<evidence type="ECO:0000256" key="6">
    <source>
        <dbReference type="SAM" id="Phobius"/>
    </source>
</evidence>
<dbReference type="PROSITE" id="PS50850">
    <property type="entry name" value="MFS"/>
    <property type="match status" value="1"/>
</dbReference>
<dbReference type="KEGG" id="ani:ANIA_06418"/>
<feature type="transmembrane region" description="Helical" evidence="6">
    <location>
        <begin position="236"/>
        <end position="259"/>
    </location>
</feature>